<dbReference type="RefSeq" id="WP_086029375.1">
    <property type="nucleotide sequence ID" value="NZ_LAPZ01000001.1"/>
</dbReference>
<proteinExistence type="predicted"/>
<dbReference type="InParanoid" id="A0A1Y2PHS9"/>
<dbReference type="STRING" id="1635173.WH52_02715"/>
<organism evidence="1 2">
    <name type="scientific">Tenacibaculum holothuriorum</name>
    <dbReference type="NCBI Taxonomy" id="1635173"/>
    <lineage>
        <taxon>Bacteria</taxon>
        <taxon>Pseudomonadati</taxon>
        <taxon>Bacteroidota</taxon>
        <taxon>Flavobacteriia</taxon>
        <taxon>Flavobacteriales</taxon>
        <taxon>Flavobacteriaceae</taxon>
        <taxon>Tenacibaculum</taxon>
    </lineage>
</organism>
<protein>
    <recommendedName>
        <fullName evidence="3">Cell surface protein SprF</fullName>
    </recommendedName>
</protein>
<dbReference type="EMBL" id="LAPZ01000001">
    <property type="protein sequence ID" value="OSY89561.1"/>
    <property type="molecule type" value="Genomic_DNA"/>
</dbReference>
<evidence type="ECO:0000313" key="2">
    <source>
        <dbReference type="Proteomes" id="UP000194221"/>
    </source>
</evidence>
<evidence type="ECO:0008006" key="3">
    <source>
        <dbReference type="Google" id="ProtNLM"/>
    </source>
</evidence>
<dbReference type="Proteomes" id="UP000194221">
    <property type="component" value="Unassembled WGS sequence"/>
</dbReference>
<keyword evidence="2" id="KW-1185">Reference proteome</keyword>
<dbReference type="OrthoDB" id="648347at2"/>
<gene>
    <name evidence="1" type="ORF">WH52_02715</name>
</gene>
<name>A0A1Y2PHS9_9FLAO</name>
<evidence type="ECO:0000313" key="1">
    <source>
        <dbReference type="EMBL" id="OSY89561.1"/>
    </source>
</evidence>
<accession>A0A1Y2PHS9</accession>
<dbReference type="Pfam" id="PF11751">
    <property type="entry name" value="PorP_SprF"/>
    <property type="match status" value="1"/>
</dbReference>
<dbReference type="AlphaFoldDB" id="A0A1Y2PHS9"/>
<dbReference type="InterPro" id="IPR019861">
    <property type="entry name" value="PorP/SprF_Bacteroidetes"/>
</dbReference>
<reference evidence="1 2" key="1">
    <citation type="submission" date="2015-03" db="EMBL/GenBank/DDBJ databases">
        <title>Genome sequence of Tenacibaculum sp. S2-2, isolated from intestinal microbiota of sea cucumber, Apostichopus japonicas.</title>
        <authorList>
            <person name="Shao Z."/>
            <person name="Wang L."/>
            <person name="Li X."/>
        </authorList>
    </citation>
    <scope>NUCLEOTIDE SEQUENCE [LARGE SCALE GENOMIC DNA]</scope>
    <source>
        <strain evidence="1 2">S2-2</strain>
    </source>
</reference>
<sequence length="326" mass="37092">MKRVIFLIIICLSSVKLHSQEVELPQYVSHLADNPFLISPTYAGIGSGLQIRLNGVSQWIGVKNAPNTQSLTVEARLAERFGGGITVFNDKNGFTSQRGARLSLASHLILSDFHDSFLSFALTYSFTQFGVDTSEFSNNTNPTGSPIGSPQNLPSISSNTSNFDVGMLYRYEKFSISANVLNLLDRKIERFDPSEPTTLRKYTLFTSYIFRKISREVEVEPSMFVEYREFDKRSRTDMNVKVRKGIRDGYIWAGVSYTFLNDQFFQPNAIAPLFGLKKRNLYVSYGFSITTNKIQDFNYGTHMITLGFDYDRRPSLARCTQKMMMF</sequence>
<dbReference type="NCBIfam" id="TIGR03519">
    <property type="entry name" value="T9SS_PorP_fam"/>
    <property type="match status" value="1"/>
</dbReference>
<comment type="caution">
    <text evidence="1">The sequence shown here is derived from an EMBL/GenBank/DDBJ whole genome shotgun (WGS) entry which is preliminary data.</text>
</comment>